<dbReference type="Proteomes" id="UP000567099">
    <property type="component" value="Unassembled WGS sequence"/>
</dbReference>
<evidence type="ECO:0000313" key="13">
    <source>
        <dbReference type="EMBL" id="MBB6497216.1"/>
    </source>
</evidence>
<dbReference type="KEGG" id="mmad:MMJJ_04560"/>
<dbReference type="Proteomes" id="UP000536195">
    <property type="component" value="Unassembled WGS sequence"/>
</dbReference>
<dbReference type="RefSeq" id="WP_011170475.1">
    <property type="nucleotide sequence ID" value="NZ_CP020120.1"/>
</dbReference>
<dbReference type="EMBL" id="JAGINF010000007">
    <property type="protein sequence ID" value="MBP2220181.1"/>
    <property type="molecule type" value="Genomic_DNA"/>
</dbReference>
<dbReference type="Proteomes" id="UP000584706">
    <property type="component" value="Unassembled WGS sequence"/>
</dbReference>
<sequence>MLNVEEYFKNKEKLEGAYDFHTYKKNLEKERHAKSLVYAHLDKAKHNLAFVNQNIKSGNFQDWSIVGLYYAVYHAALALVAKKGFISRSHNATMIFLIKNYTNEFRDEELQLIDDLAITKKDATFYTDLKSERQKASYSTDAMFNESKVLELQKKSIDFVNKVEDIIED</sequence>
<evidence type="ECO:0000313" key="24">
    <source>
        <dbReference type="Proteomes" id="UP000571751"/>
    </source>
</evidence>
<dbReference type="EMBL" id="JACDUO010000001">
    <property type="protein sequence ID" value="MBA2864290.1"/>
    <property type="molecule type" value="Genomic_DNA"/>
</dbReference>
<evidence type="ECO:0000313" key="16">
    <source>
        <dbReference type="EMBL" id="MBP2220181.1"/>
    </source>
</evidence>
<dbReference type="EMBL" id="JACHEC010000003">
    <property type="protein sequence ID" value="MBB6402328.1"/>
    <property type="molecule type" value="Genomic_DNA"/>
</dbReference>
<evidence type="ECO:0000313" key="21">
    <source>
        <dbReference type="Proteomes" id="UP000564425"/>
    </source>
</evidence>
<dbReference type="InterPro" id="IPR007842">
    <property type="entry name" value="HEPN_dom"/>
</dbReference>
<evidence type="ECO:0000313" key="6">
    <source>
        <dbReference type="EMBL" id="MBA2851101.1"/>
    </source>
</evidence>
<evidence type="ECO:0000313" key="11">
    <source>
        <dbReference type="EMBL" id="MBB6067622.1"/>
    </source>
</evidence>
<dbReference type="Proteomes" id="UP000564425">
    <property type="component" value="Unassembled WGS sequence"/>
</dbReference>
<dbReference type="PANTHER" id="PTHR36565">
    <property type="entry name" value="UPF0332 PROTEIN TM_1000"/>
    <property type="match status" value="1"/>
</dbReference>
<evidence type="ECO:0000313" key="5">
    <source>
        <dbReference type="EMBL" id="MBA2846336.1"/>
    </source>
</evidence>
<dbReference type="EMBL" id="JACDUN010000001">
    <property type="protein sequence ID" value="MBA2858570.1"/>
    <property type="molecule type" value="Genomic_DNA"/>
</dbReference>
<dbReference type="Gene3D" id="1.20.120.330">
    <property type="entry name" value="Nucleotidyltransferases domain 2"/>
    <property type="match status" value="1"/>
</dbReference>
<evidence type="ECO:0000313" key="3">
    <source>
        <dbReference type="EMBL" id="AVB75873.1"/>
    </source>
</evidence>
<evidence type="ECO:0000313" key="14">
    <source>
        <dbReference type="EMBL" id="MBG0769752.1"/>
    </source>
</evidence>
<name>A0A2L1C998_METMI</name>
<dbReference type="Proteomes" id="UP000558015">
    <property type="component" value="Unassembled WGS sequence"/>
</dbReference>
<dbReference type="EMBL" id="JAFBBC010000001">
    <property type="protein sequence ID" value="MBM7408510.1"/>
    <property type="molecule type" value="Genomic_DNA"/>
</dbReference>
<evidence type="ECO:0000313" key="20">
    <source>
        <dbReference type="Proteomes" id="UP000563838"/>
    </source>
</evidence>
<dbReference type="PANTHER" id="PTHR36565:SF1">
    <property type="entry name" value="UPF0332 PROTEIN TM_1000"/>
    <property type="match status" value="1"/>
</dbReference>
<dbReference type="EMBL" id="JACCQJ010000003">
    <property type="protein sequence ID" value="MBG0769752.1"/>
    <property type="molecule type" value="Genomic_DNA"/>
</dbReference>
<reference evidence="14" key="3">
    <citation type="submission" date="2020-07" db="EMBL/GenBank/DDBJ databases">
        <title>Severe corrosion of carbon steel in oil field produced water can be linked to methanogenic archaea containing a special type of NiFe hydrogenase.</title>
        <authorList>
            <person name="Lahme S."/>
            <person name="Mand J."/>
            <person name="Longwell J."/>
            <person name="Smith R."/>
            <person name="Enning D."/>
        </authorList>
    </citation>
    <scope>NUCLEOTIDE SEQUENCE</scope>
    <source>
        <strain evidence="14">MIC098Bin5</strain>
    </source>
</reference>
<evidence type="ECO:0000259" key="2">
    <source>
        <dbReference type="Pfam" id="PF05168"/>
    </source>
</evidence>
<dbReference type="EMBL" id="JACDUJ010000001">
    <property type="protein sequence ID" value="MBA2846336.1"/>
    <property type="molecule type" value="Genomic_DNA"/>
</dbReference>
<dbReference type="GeneID" id="10982193"/>
<evidence type="ECO:0000313" key="19">
    <source>
        <dbReference type="Proteomes" id="UP000558015"/>
    </source>
</evidence>
<evidence type="ECO:0000313" key="23">
    <source>
        <dbReference type="Proteomes" id="UP000568063"/>
    </source>
</evidence>
<protein>
    <submittedName>
        <fullName evidence="14">HEPN domain-containing protein</fullName>
    </submittedName>
</protein>
<dbReference type="AlphaFoldDB" id="A0A2L1C998"/>
<accession>A0A2L1C998</accession>
<comment type="similarity">
    <text evidence="1">Belongs to the UPF0332 family.</text>
</comment>
<evidence type="ECO:0000313" key="17">
    <source>
        <dbReference type="Proteomes" id="UP000239462"/>
    </source>
</evidence>
<dbReference type="EMBL" id="JACDUP010000003">
    <property type="protein sequence ID" value="MBA2869683.1"/>
    <property type="molecule type" value="Genomic_DNA"/>
</dbReference>
<dbReference type="EMBL" id="JACDUI010000003">
    <property type="protein sequence ID" value="MBA2841049.1"/>
    <property type="molecule type" value="Genomic_DNA"/>
</dbReference>
<dbReference type="Proteomes" id="UP000722095">
    <property type="component" value="Unassembled WGS sequence"/>
</dbReference>
<evidence type="ECO:0000313" key="18">
    <source>
        <dbReference type="Proteomes" id="UP000536195"/>
    </source>
</evidence>
<evidence type="ECO:0000313" key="27">
    <source>
        <dbReference type="Proteomes" id="UP000590564"/>
    </source>
</evidence>
<reference evidence="3" key="2">
    <citation type="submission" date="2018-02" db="EMBL/GenBank/DDBJ databases">
        <title>Complete genome sequence of the Methanococcus maripaludis type strain JJ (DSM 2067), a model for selenoprotein synthesis in Archaea.</title>
        <authorList>
            <person name="Poehlein A."/>
            <person name="Heym D."/>
            <person name="Quitzke V."/>
            <person name="Fersch J."/>
            <person name="Daniel R."/>
            <person name="Rother M."/>
        </authorList>
    </citation>
    <scope>NUCLEOTIDE SEQUENCE [LARGE SCALE GENOMIC DNA]</scope>
    <source>
        <strain evidence="3">DSM 2067</strain>
    </source>
</reference>
<gene>
    <name evidence="14" type="ORF">H0S71_07655</name>
    <name evidence="15" type="ORF">HNP85_000182</name>
    <name evidence="6" type="ORF">HNP86_001232</name>
    <name evidence="4" type="ORF">HNP87_001598</name>
    <name evidence="5" type="ORF">HNP88_000520</name>
    <name evidence="8" type="ORF">HNP91_001587</name>
    <name evidence="12" type="ORF">HNP92_001650</name>
    <name evidence="7" type="ORF">HNP93_001271</name>
    <name evidence="9" type="ORF">HNP94_001290</name>
    <name evidence="10" type="ORF">HNP95_001879</name>
    <name evidence="13" type="ORF">HNP96_001257</name>
    <name evidence="11" type="ORF">HNP97_001132</name>
    <name evidence="16" type="ORF">J2745_001689</name>
    <name evidence="3" type="ORF">MMJJ_04560</name>
</gene>
<organism evidence="3 17">
    <name type="scientific">Methanococcus maripaludis</name>
    <name type="common">Methanococcus deltae</name>
    <dbReference type="NCBI Taxonomy" id="39152"/>
    <lineage>
        <taxon>Archaea</taxon>
        <taxon>Methanobacteriati</taxon>
        <taxon>Methanobacteriota</taxon>
        <taxon>Methanomada group</taxon>
        <taxon>Methanococci</taxon>
        <taxon>Methanococcales</taxon>
        <taxon>Methanococcaceae</taxon>
        <taxon>Methanococcus</taxon>
    </lineage>
</organism>
<dbReference type="EMBL" id="JACHED010000002">
    <property type="protein sequence ID" value="MBB6497216.1"/>
    <property type="molecule type" value="Genomic_DNA"/>
</dbReference>
<dbReference type="Proteomes" id="UP000742560">
    <property type="component" value="Unassembled WGS sequence"/>
</dbReference>
<dbReference type="EMBL" id="JACDUH010000001">
    <property type="protein sequence ID" value="MBA2851101.1"/>
    <property type="molecule type" value="Genomic_DNA"/>
</dbReference>
<dbReference type="Proteomes" id="UP000714405">
    <property type="component" value="Unassembled WGS sequence"/>
</dbReference>
<evidence type="ECO:0000313" key="26">
    <source>
        <dbReference type="Proteomes" id="UP000584706"/>
    </source>
</evidence>
<dbReference type="Proteomes" id="UP000239462">
    <property type="component" value="Chromosome"/>
</dbReference>
<evidence type="ECO:0000313" key="9">
    <source>
        <dbReference type="EMBL" id="MBA2864290.1"/>
    </source>
</evidence>
<dbReference type="Proteomes" id="UP000568063">
    <property type="component" value="Unassembled WGS sequence"/>
</dbReference>
<evidence type="ECO:0000313" key="25">
    <source>
        <dbReference type="Proteomes" id="UP000571854"/>
    </source>
</evidence>
<reference evidence="16" key="5">
    <citation type="submission" date="2021-03" db="EMBL/GenBank/DDBJ databases">
        <title>Genomic Encyclopedia of Type Strains, Phase IV (KMG-IV): sequencing the most valuable type-strain genomes for metagenomic binning, comparative biology and taxonomic classification.</title>
        <authorList>
            <person name="Goeker M."/>
        </authorList>
    </citation>
    <scope>NUCLEOTIDE SEQUENCE</scope>
    <source>
        <strain evidence="16">DSM 2771</strain>
    </source>
</reference>
<evidence type="ECO:0000313" key="7">
    <source>
        <dbReference type="EMBL" id="MBA2858570.1"/>
    </source>
</evidence>
<reference evidence="17" key="1">
    <citation type="journal article" date="2018" name="Genome Announc.">
        <title>Complete Genome Sequence of the Methanococcus maripaludis Type Strain JJ (DSM 2067), a Model for Selenoprotein Synthesis in Archaea.</title>
        <authorList>
            <person name="Poehlein A."/>
            <person name="Heym D."/>
            <person name="Quitzke V."/>
            <person name="Fersch J."/>
            <person name="Daniel R."/>
            <person name="Rother M."/>
        </authorList>
    </citation>
    <scope>NUCLEOTIDE SEQUENCE [LARGE SCALE GENOMIC DNA]</scope>
    <source>
        <strain evidence="17">DSM 2067</strain>
    </source>
</reference>
<dbReference type="Proteomes" id="UP000571751">
    <property type="component" value="Unassembled WGS sequence"/>
</dbReference>
<evidence type="ECO:0000313" key="15">
    <source>
        <dbReference type="EMBL" id="MBM7408510.1"/>
    </source>
</evidence>
<dbReference type="Proteomes" id="UP000563838">
    <property type="component" value="Unassembled WGS sequence"/>
</dbReference>
<dbReference type="EMBL" id="JACHIQ010000002">
    <property type="protein sequence ID" value="MBB6067622.1"/>
    <property type="molecule type" value="Genomic_DNA"/>
</dbReference>
<reference evidence="15" key="4">
    <citation type="submission" date="2021-01" db="EMBL/GenBank/DDBJ databases">
        <title>Genomic Encyclopedia of Type Strains, Phase IV (KMG-V): Genome sequencing to study the core and pangenomes of soil and plant-associated prokaryotes.</title>
        <authorList>
            <person name="Whitman W."/>
        </authorList>
    </citation>
    <scope>NUCLEOTIDE SEQUENCE</scope>
    <source>
        <strain evidence="6 21">A1</strain>
        <strain evidence="4 20">A4</strain>
        <strain evidence="5 25">A5</strain>
        <strain evidence="12 18">C11</strain>
        <strain evidence="7 19">C12</strain>
        <strain evidence="9 22">C13</strain>
        <strain evidence="10 24">C14</strain>
        <strain evidence="8 23">C9</strain>
        <strain evidence="13 27">D1</strain>
        <strain evidence="11 26">DSM 7078</strain>
        <strain evidence="15">RC</strain>
    </source>
</reference>
<dbReference type="Pfam" id="PF05168">
    <property type="entry name" value="HEPN"/>
    <property type="match status" value="1"/>
</dbReference>
<dbReference type="Proteomes" id="UP000571854">
    <property type="component" value="Unassembled WGS sequence"/>
</dbReference>
<evidence type="ECO:0000313" key="8">
    <source>
        <dbReference type="EMBL" id="MBA2860756.1"/>
    </source>
</evidence>
<proteinExistence type="inferred from homology"/>
<feature type="domain" description="HEPN" evidence="2">
    <location>
        <begin position="39"/>
        <end position="164"/>
    </location>
</feature>
<dbReference type="EMBL" id="JACDUM010000003">
    <property type="protein sequence ID" value="MBA2860756.1"/>
    <property type="molecule type" value="Genomic_DNA"/>
</dbReference>
<evidence type="ECO:0000313" key="10">
    <source>
        <dbReference type="EMBL" id="MBA2869683.1"/>
    </source>
</evidence>
<evidence type="ECO:0000313" key="22">
    <source>
        <dbReference type="Proteomes" id="UP000567099"/>
    </source>
</evidence>
<dbReference type="OMA" id="SYSTDIM"/>
<dbReference type="EMBL" id="CP026606">
    <property type="protein sequence ID" value="AVB75873.1"/>
    <property type="molecule type" value="Genomic_DNA"/>
</dbReference>
<evidence type="ECO:0000313" key="4">
    <source>
        <dbReference type="EMBL" id="MBA2841049.1"/>
    </source>
</evidence>
<dbReference type="InterPro" id="IPR052226">
    <property type="entry name" value="UPF0332_toxin"/>
</dbReference>
<evidence type="ECO:0000256" key="1">
    <source>
        <dbReference type="ARBA" id="ARBA00038248"/>
    </source>
</evidence>
<dbReference type="Proteomes" id="UP000590564">
    <property type="component" value="Unassembled WGS sequence"/>
</dbReference>
<evidence type="ECO:0000313" key="12">
    <source>
        <dbReference type="EMBL" id="MBB6402328.1"/>
    </source>
</evidence>